<feature type="compositionally biased region" description="Low complexity" evidence="1">
    <location>
        <begin position="182"/>
        <end position="191"/>
    </location>
</feature>
<dbReference type="EMBL" id="JAUSZV010000006">
    <property type="protein sequence ID" value="MDQ0913497.1"/>
    <property type="molecule type" value="Genomic_DNA"/>
</dbReference>
<gene>
    <name evidence="2" type="ORF">QFZ22_009569</name>
</gene>
<comment type="caution">
    <text evidence="2">The sequence shown here is derived from an EMBL/GenBank/DDBJ whole genome shotgun (WGS) entry which is preliminary data.</text>
</comment>
<protein>
    <submittedName>
        <fullName evidence="2">Uncharacterized protein</fullName>
    </submittedName>
</protein>
<sequence>MQCSSGGRVTRWAVRSDTRPAAWCSSASRLRSAMMTLQTGGHRDVLGQRRGVDDTRASRRCSVRFASPSYREACLHTRATGRSPQRETDPGGLARATTPGMFGSCVTTPRGPTSFITCACPAASRSSGTTGPAGTGAPDAPSPCSVLAMTLPHHGAETPRRGPSWLRCWTPDCVTRAANPAAAARNSSSVPVPEPSCEHVESQQYEPGLPSPTCSDAQIHRRPHDLTLR</sequence>
<feature type="region of interest" description="Disordered" evidence="1">
    <location>
        <begin position="182"/>
        <end position="229"/>
    </location>
</feature>
<dbReference type="AlphaFoldDB" id="A0AAW8FUM4"/>
<evidence type="ECO:0000256" key="1">
    <source>
        <dbReference type="SAM" id="MobiDB-lite"/>
    </source>
</evidence>
<organism evidence="2 3">
    <name type="scientific">Streptomyces canus</name>
    <dbReference type="NCBI Taxonomy" id="58343"/>
    <lineage>
        <taxon>Bacteria</taxon>
        <taxon>Bacillati</taxon>
        <taxon>Actinomycetota</taxon>
        <taxon>Actinomycetes</taxon>
        <taxon>Kitasatosporales</taxon>
        <taxon>Streptomycetaceae</taxon>
        <taxon>Streptomyces</taxon>
        <taxon>Streptomyces aurantiacus group</taxon>
    </lineage>
</organism>
<dbReference type="Proteomes" id="UP001234216">
    <property type="component" value="Unassembled WGS sequence"/>
</dbReference>
<reference evidence="2" key="1">
    <citation type="submission" date="2023-07" db="EMBL/GenBank/DDBJ databases">
        <title>Comparative genomics of wheat-associated soil bacteria to identify genetic determinants of phenazine resistance.</title>
        <authorList>
            <person name="Mouncey N."/>
        </authorList>
    </citation>
    <scope>NUCLEOTIDE SEQUENCE</scope>
    <source>
        <strain evidence="2">V4I22</strain>
    </source>
</reference>
<name>A0AAW8FUM4_9ACTN</name>
<evidence type="ECO:0000313" key="2">
    <source>
        <dbReference type="EMBL" id="MDQ0913497.1"/>
    </source>
</evidence>
<accession>A0AAW8FUM4</accession>
<evidence type="ECO:0000313" key="3">
    <source>
        <dbReference type="Proteomes" id="UP001234216"/>
    </source>
</evidence>
<proteinExistence type="predicted"/>